<accession>A0A089Q2D4</accession>
<dbReference type="Proteomes" id="UP000029492">
    <property type="component" value="Chromosome"/>
</dbReference>
<evidence type="ECO:0000313" key="2">
    <source>
        <dbReference type="Proteomes" id="UP000029492"/>
    </source>
</evidence>
<dbReference type="STRING" id="693986.MOC_1009"/>
<sequence>MLFAQLSDELFKPLASPSRSFNAALLLHLHRRVLGAEPVRKAELLAEIGDFAAGWSDPEVSGDEPISADPTERRTALYRRLLDTGWLIERRERYVPVAEFDPEARLLLEELSRLERGETRSYGGAVLEVLGGLESALSDPANRSEALSNAARGAAAFLSHVRGLAAGMRKVEERILREPDRAKTFRLFFEDFVERHLISDYRTLHTRFNPFRFRASVVREAGRALRDALTVRALAEGLIREGRSADLDAAQRAVRTDLAQILAVFEGLDNHLDAVDAVVARLERRIASALHVMDRPDPSGVERVAAMLRAVGGSEIAPDVPGDVSLLRPPIGHAHLQAPRARKAAIDMEPLPDIEDDPVVDAFAAAKAEFRRRTTVTPESMSAFVEARLGKAVRLRGSQIVIAGVDDFIVFQRLREIDVLFDAKLGERYAVTRLPERVANGWLDCPDFLLERRPYA</sequence>
<dbReference type="Pfam" id="PF18982">
    <property type="entry name" value="JetA"/>
    <property type="match status" value="1"/>
</dbReference>
<dbReference type="AlphaFoldDB" id="A0A089Q2D4"/>
<dbReference type="eggNOG" id="ENOG502ZA5F">
    <property type="taxonomic scope" value="Bacteria"/>
</dbReference>
<reference evidence="1 2" key="1">
    <citation type="journal article" date="2014" name="PLoS ONE">
        <title>Genome Information of Methylobacterium oryzae, a Plant-Probiotic Methylotroph in the Phyllosphere.</title>
        <authorList>
            <person name="Kwak M.J."/>
            <person name="Jeong H."/>
            <person name="Madhaiyan M."/>
            <person name="Lee Y."/>
            <person name="Sa T.M."/>
            <person name="Oh T.K."/>
            <person name="Kim J.F."/>
        </authorList>
    </citation>
    <scope>NUCLEOTIDE SEQUENCE [LARGE SCALE GENOMIC DNA]</scope>
    <source>
        <strain evidence="1 2">CBMB20</strain>
    </source>
</reference>
<organism evidence="1 2">
    <name type="scientific">Methylobacterium oryzae CBMB20</name>
    <dbReference type="NCBI Taxonomy" id="693986"/>
    <lineage>
        <taxon>Bacteria</taxon>
        <taxon>Pseudomonadati</taxon>
        <taxon>Pseudomonadota</taxon>
        <taxon>Alphaproteobacteria</taxon>
        <taxon>Hyphomicrobiales</taxon>
        <taxon>Methylobacteriaceae</taxon>
        <taxon>Methylobacterium</taxon>
    </lineage>
</organism>
<dbReference type="EMBL" id="CP003811">
    <property type="protein sequence ID" value="AIQ88764.1"/>
    <property type="molecule type" value="Genomic_DNA"/>
</dbReference>
<dbReference type="KEGG" id="mor:MOC_1009"/>
<evidence type="ECO:0000313" key="1">
    <source>
        <dbReference type="EMBL" id="AIQ88764.1"/>
    </source>
</evidence>
<dbReference type="RefSeq" id="WP_043345481.1">
    <property type="nucleotide sequence ID" value="NZ_CP003811.1"/>
</dbReference>
<protein>
    <submittedName>
        <fullName evidence="1">Protein of unassigned function</fullName>
    </submittedName>
</protein>
<keyword evidence="2" id="KW-1185">Reference proteome</keyword>
<dbReference type="GeneID" id="96603795"/>
<dbReference type="HOGENOM" id="CLU_045653_0_0_5"/>
<dbReference type="InterPro" id="IPR043773">
    <property type="entry name" value="JetA"/>
</dbReference>
<proteinExistence type="predicted"/>
<name>A0A089Q2D4_9HYPH</name>
<gene>
    <name evidence="1" type="ORF">MOC_1009</name>
</gene>